<gene>
    <name evidence="3" type="ORF">CYCCA115_LOCUS21858</name>
</gene>
<evidence type="ECO:0000256" key="1">
    <source>
        <dbReference type="SAM" id="MobiDB-lite"/>
    </source>
</evidence>
<evidence type="ECO:0000259" key="2">
    <source>
        <dbReference type="Pfam" id="PF20710"/>
    </source>
</evidence>
<dbReference type="Pfam" id="PF20710">
    <property type="entry name" value="DUF6824"/>
    <property type="match status" value="1"/>
</dbReference>
<feature type="region of interest" description="Disordered" evidence="1">
    <location>
        <begin position="1"/>
        <end position="32"/>
    </location>
</feature>
<evidence type="ECO:0000313" key="3">
    <source>
        <dbReference type="EMBL" id="CAJ1966275.1"/>
    </source>
</evidence>
<dbReference type="Proteomes" id="UP001295423">
    <property type="component" value="Unassembled WGS sequence"/>
</dbReference>
<organism evidence="3 4">
    <name type="scientific">Cylindrotheca closterium</name>
    <dbReference type="NCBI Taxonomy" id="2856"/>
    <lineage>
        <taxon>Eukaryota</taxon>
        <taxon>Sar</taxon>
        <taxon>Stramenopiles</taxon>
        <taxon>Ochrophyta</taxon>
        <taxon>Bacillariophyta</taxon>
        <taxon>Bacillariophyceae</taxon>
        <taxon>Bacillariophycidae</taxon>
        <taxon>Bacillariales</taxon>
        <taxon>Bacillariaceae</taxon>
        <taxon>Cylindrotheca</taxon>
    </lineage>
</organism>
<dbReference type="AlphaFoldDB" id="A0AAD2G998"/>
<feature type="domain" description="DUF6824" evidence="2">
    <location>
        <begin position="176"/>
        <end position="263"/>
    </location>
</feature>
<dbReference type="InterPro" id="IPR049227">
    <property type="entry name" value="DUF6824"/>
</dbReference>
<reference evidence="3" key="1">
    <citation type="submission" date="2023-08" db="EMBL/GenBank/DDBJ databases">
        <authorList>
            <person name="Audoor S."/>
            <person name="Bilcke G."/>
        </authorList>
    </citation>
    <scope>NUCLEOTIDE SEQUENCE</scope>
</reference>
<feature type="region of interest" description="Disordered" evidence="1">
    <location>
        <begin position="100"/>
        <end position="172"/>
    </location>
</feature>
<protein>
    <recommendedName>
        <fullName evidence="2">DUF6824 domain-containing protein</fullName>
    </recommendedName>
</protein>
<evidence type="ECO:0000313" key="4">
    <source>
        <dbReference type="Proteomes" id="UP001295423"/>
    </source>
</evidence>
<comment type="caution">
    <text evidence="3">The sequence shown here is derived from an EMBL/GenBank/DDBJ whole genome shotgun (WGS) entry which is preliminary data.</text>
</comment>
<accession>A0AAD2G998</accession>
<proteinExistence type="predicted"/>
<keyword evidence="4" id="KW-1185">Reference proteome</keyword>
<feature type="compositionally biased region" description="Acidic residues" evidence="1">
    <location>
        <begin position="144"/>
        <end position="157"/>
    </location>
</feature>
<sequence length="265" mass="29651">MNFNQDAASPLYAGQTWGSSDEESNAPDADEVHDALVDLDFRADMRFHQQFDYRAVPDPIQRPPEAVDANLLEPLPLRIGPHQLDRGGAWGIGRLREDHQDQQPGLPVANHGAEPNVQGPDPNQANIAGVDNNGHPRPPVDNEPISEGEAEEEDEDNQVSRPDALPSVSNTLTPHDIVLGRGYWTHANVSEGNRVFREEIVPAWRDHYNPLPRAEKRSFAQAMLRWMRSEGYRFVIRRPEGGFIEAGNDDDDQILDSIMHALRAN</sequence>
<feature type="compositionally biased region" description="Acidic residues" evidence="1">
    <location>
        <begin position="20"/>
        <end position="29"/>
    </location>
</feature>
<name>A0AAD2G998_9STRA</name>
<dbReference type="EMBL" id="CAKOGP040002269">
    <property type="protein sequence ID" value="CAJ1966275.1"/>
    <property type="molecule type" value="Genomic_DNA"/>
</dbReference>